<evidence type="ECO:0000259" key="6">
    <source>
        <dbReference type="Pfam" id="PF13847"/>
    </source>
</evidence>
<keyword evidence="4 7" id="KW-0808">Transferase</keyword>
<reference evidence="8" key="1">
    <citation type="submission" date="2016-01" db="EMBL/GenBank/DDBJ databases">
        <authorList>
            <person name="Mitreva M."/>
            <person name="Pepin K.H."/>
            <person name="Mihindukulasuriya K.A."/>
            <person name="Fulton R."/>
            <person name="Fronick C."/>
            <person name="O'Laughlin M."/>
            <person name="Miner T."/>
            <person name="Herter B."/>
            <person name="Rosa B.A."/>
            <person name="Cordes M."/>
            <person name="Tomlinson C."/>
            <person name="Wollam A."/>
            <person name="Palsikar V.B."/>
            <person name="Mardis E.R."/>
            <person name="Wilson R.K."/>
        </authorList>
    </citation>
    <scope>NUCLEOTIDE SEQUENCE [LARGE SCALE GENOMIC DNA]</scope>
    <source>
        <strain evidence="8">KA00185</strain>
    </source>
</reference>
<evidence type="ECO:0000256" key="1">
    <source>
        <dbReference type="ARBA" id="ARBA00004953"/>
    </source>
</evidence>
<protein>
    <submittedName>
        <fullName evidence="7">Precorrin-6Y C5,15-methyltransferase, CbiT subunit</fullName>
    </submittedName>
</protein>
<dbReference type="Proteomes" id="UP000070483">
    <property type="component" value="Unassembled WGS sequence"/>
</dbReference>
<gene>
    <name evidence="7" type="ORF">HMPREF3180_01962</name>
</gene>
<keyword evidence="5" id="KW-0949">S-adenosyl-L-methionine</keyword>
<dbReference type="InterPro" id="IPR025714">
    <property type="entry name" value="Methyltranfer_dom"/>
</dbReference>
<evidence type="ECO:0000313" key="8">
    <source>
        <dbReference type="Proteomes" id="UP000070483"/>
    </source>
</evidence>
<evidence type="ECO:0000256" key="2">
    <source>
        <dbReference type="ARBA" id="ARBA00022573"/>
    </source>
</evidence>
<dbReference type="STRING" id="157687.HMPREF3180_01962"/>
<dbReference type="GO" id="GO:0032259">
    <property type="term" value="P:methylation"/>
    <property type="evidence" value="ECO:0007669"/>
    <property type="project" value="UniProtKB-KW"/>
</dbReference>
<dbReference type="NCBIfam" id="TIGR02469">
    <property type="entry name" value="CbiT"/>
    <property type="match status" value="1"/>
</dbReference>
<dbReference type="UniPathway" id="UPA00148"/>
<dbReference type="AlphaFoldDB" id="A0A133ZZL8"/>
<dbReference type="SUPFAM" id="SSF53335">
    <property type="entry name" value="S-adenosyl-L-methionine-dependent methyltransferases"/>
    <property type="match status" value="1"/>
</dbReference>
<dbReference type="HAMAP" id="MF_00786">
    <property type="entry name" value="CbiT"/>
    <property type="match status" value="1"/>
</dbReference>
<evidence type="ECO:0000256" key="4">
    <source>
        <dbReference type="ARBA" id="ARBA00022679"/>
    </source>
</evidence>
<comment type="pathway">
    <text evidence="1">Cofactor biosynthesis; adenosylcobalamin biosynthesis.</text>
</comment>
<dbReference type="PANTHER" id="PTHR43182">
    <property type="entry name" value="COBALT-PRECORRIN-6B C(15)-METHYLTRANSFERASE (DECARBOXYLATING)"/>
    <property type="match status" value="1"/>
</dbReference>
<dbReference type="PANTHER" id="PTHR43182:SF1">
    <property type="entry name" value="COBALT-PRECORRIN-7 C(5)-METHYLTRANSFERASE"/>
    <property type="match status" value="1"/>
</dbReference>
<dbReference type="InterPro" id="IPR050714">
    <property type="entry name" value="Cobalamin_biosynth_MTase"/>
</dbReference>
<dbReference type="CDD" id="cd02440">
    <property type="entry name" value="AdoMet_MTases"/>
    <property type="match status" value="1"/>
</dbReference>
<name>A0A133ZZL8_9FUSO</name>
<evidence type="ECO:0000313" key="7">
    <source>
        <dbReference type="EMBL" id="KXB60896.1"/>
    </source>
</evidence>
<dbReference type="RefSeq" id="WP_231724355.1">
    <property type="nucleotide sequence ID" value="NZ_AP019834.1"/>
</dbReference>
<dbReference type="Gene3D" id="3.40.50.150">
    <property type="entry name" value="Vaccinia Virus protein VP39"/>
    <property type="match status" value="1"/>
</dbReference>
<dbReference type="PATRIC" id="fig|157687.3.peg.1960"/>
<dbReference type="GO" id="GO:0009236">
    <property type="term" value="P:cobalamin biosynthetic process"/>
    <property type="evidence" value="ECO:0007669"/>
    <property type="project" value="UniProtKB-UniPathway"/>
</dbReference>
<dbReference type="GO" id="GO:0008276">
    <property type="term" value="F:protein methyltransferase activity"/>
    <property type="evidence" value="ECO:0007669"/>
    <property type="project" value="InterPro"/>
</dbReference>
<keyword evidence="8" id="KW-1185">Reference proteome</keyword>
<comment type="caution">
    <text evidence="7">The sequence shown here is derived from an EMBL/GenBank/DDBJ whole genome shotgun (WGS) entry which is preliminary data.</text>
</comment>
<organism evidence="7 8">
    <name type="scientific">Leptotrichia wadei</name>
    <dbReference type="NCBI Taxonomy" id="157687"/>
    <lineage>
        <taxon>Bacteria</taxon>
        <taxon>Fusobacteriati</taxon>
        <taxon>Fusobacteriota</taxon>
        <taxon>Fusobacteriia</taxon>
        <taxon>Fusobacteriales</taxon>
        <taxon>Leptotrichiaceae</taxon>
        <taxon>Leptotrichia</taxon>
    </lineage>
</organism>
<dbReference type="EMBL" id="LSDD01000149">
    <property type="protein sequence ID" value="KXB60896.1"/>
    <property type="molecule type" value="Genomic_DNA"/>
</dbReference>
<feature type="domain" description="Methyltransferase" evidence="6">
    <location>
        <begin position="57"/>
        <end position="168"/>
    </location>
</feature>
<keyword evidence="2" id="KW-0169">Cobalamin biosynthesis</keyword>
<dbReference type="InterPro" id="IPR014008">
    <property type="entry name" value="Cbl_synth_MTase_CbiT"/>
</dbReference>
<evidence type="ECO:0000256" key="5">
    <source>
        <dbReference type="ARBA" id="ARBA00022691"/>
    </source>
</evidence>
<accession>A0A133ZZL8</accession>
<keyword evidence="3 7" id="KW-0489">Methyltransferase</keyword>
<sequence length="213" mass="24023">MSKSFCNKKKVFNKIKKLNVRSGEKMYHIKDKEFIRGKVPMTKEEVRAISIAKMEISDGDICLDIGGGTGSVSMEMARFAKNGHVYTIEQKEEAVDLIKQNMEKFEIKNMTVISGKAPEDLPQGITFDKVFIGGSGGNLSEIINYSYENLKEGGIIALNFIVLENTFEALECLKKSKFEDIDISQIIVAKNRKVKDFNMMMSENPIYVISARK</sequence>
<dbReference type="InterPro" id="IPR023475">
    <property type="entry name" value="CbiT"/>
</dbReference>
<proteinExistence type="inferred from homology"/>
<dbReference type="InterPro" id="IPR029063">
    <property type="entry name" value="SAM-dependent_MTases_sf"/>
</dbReference>
<dbReference type="Pfam" id="PF13847">
    <property type="entry name" value="Methyltransf_31"/>
    <property type="match status" value="1"/>
</dbReference>
<evidence type="ECO:0000256" key="3">
    <source>
        <dbReference type="ARBA" id="ARBA00022603"/>
    </source>
</evidence>